<evidence type="ECO:0000256" key="12">
    <source>
        <dbReference type="RuleBase" id="RU003750"/>
    </source>
</evidence>
<dbReference type="RefSeq" id="WP_184575310.1">
    <property type="nucleotide sequence ID" value="NZ_JACHJT010000001.1"/>
</dbReference>
<evidence type="ECO:0000256" key="3">
    <source>
        <dbReference type="ARBA" id="ARBA00022516"/>
    </source>
</evidence>
<dbReference type="UniPathway" id="UPA00085"/>
<keyword evidence="10" id="KW-1208">Phospholipid metabolism</keyword>
<dbReference type="EC" id="2.7.8.5" evidence="11"/>
<dbReference type="InterPro" id="IPR000462">
    <property type="entry name" value="CDP-OH_P_trans"/>
</dbReference>
<keyword evidence="7" id="KW-0443">Lipid metabolism</keyword>
<dbReference type="Pfam" id="PF01066">
    <property type="entry name" value="CDP-OH_P_transf"/>
    <property type="match status" value="1"/>
</dbReference>
<keyword evidence="15" id="KW-1185">Reference proteome</keyword>
<dbReference type="PIRSF" id="PIRSF000847">
    <property type="entry name" value="Phos_ph_gly_syn"/>
    <property type="match status" value="1"/>
</dbReference>
<evidence type="ECO:0000313" key="14">
    <source>
        <dbReference type="EMBL" id="MBB4930249.1"/>
    </source>
</evidence>
<evidence type="ECO:0000313" key="15">
    <source>
        <dbReference type="Proteomes" id="UP000523007"/>
    </source>
</evidence>
<evidence type="ECO:0000256" key="2">
    <source>
        <dbReference type="ARBA" id="ARBA00010441"/>
    </source>
</evidence>
<dbReference type="PANTHER" id="PTHR14269:SF52">
    <property type="entry name" value="PHOSPHATIDYLGLYCEROPHOSPHATE SYNTHASE-RELATED"/>
    <property type="match status" value="1"/>
</dbReference>
<feature type="transmembrane region" description="Helical" evidence="13">
    <location>
        <begin position="20"/>
        <end position="38"/>
    </location>
</feature>
<dbReference type="Gene3D" id="1.20.120.1760">
    <property type="match status" value="1"/>
</dbReference>
<dbReference type="NCBIfam" id="TIGR00560">
    <property type="entry name" value="pgsA"/>
    <property type="match status" value="1"/>
</dbReference>
<feature type="transmembrane region" description="Helical" evidence="13">
    <location>
        <begin position="161"/>
        <end position="183"/>
    </location>
</feature>
<keyword evidence="3" id="KW-0444">Lipid biosynthesis</keyword>
<keyword evidence="9" id="KW-0594">Phospholipid biosynthesis</keyword>
<name>A0A7W7RE68_9ACTN</name>
<evidence type="ECO:0000256" key="8">
    <source>
        <dbReference type="ARBA" id="ARBA00023136"/>
    </source>
</evidence>
<comment type="similarity">
    <text evidence="2 12">Belongs to the CDP-alcohol phosphatidyltransferase class-I family.</text>
</comment>
<evidence type="ECO:0000256" key="9">
    <source>
        <dbReference type="ARBA" id="ARBA00023209"/>
    </source>
</evidence>
<evidence type="ECO:0000256" key="6">
    <source>
        <dbReference type="ARBA" id="ARBA00022989"/>
    </source>
</evidence>
<protein>
    <recommendedName>
        <fullName evidence="11">CDP-diacylglycerol--glycerol-3-phosphate 3-phosphatidyltransferase</fullName>
        <ecNumber evidence="11">2.7.8.5</ecNumber>
    </recommendedName>
</protein>
<evidence type="ECO:0000256" key="4">
    <source>
        <dbReference type="ARBA" id="ARBA00022679"/>
    </source>
</evidence>
<keyword evidence="6 13" id="KW-1133">Transmembrane helix</keyword>
<evidence type="ECO:0000256" key="5">
    <source>
        <dbReference type="ARBA" id="ARBA00022692"/>
    </source>
</evidence>
<dbReference type="GO" id="GO:0016020">
    <property type="term" value="C:membrane"/>
    <property type="evidence" value="ECO:0007669"/>
    <property type="project" value="UniProtKB-SubCell"/>
</dbReference>
<gene>
    <name evidence="14" type="ORF">F4561_001069</name>
</gene>
<dbReference type="GO" id="GO:0046474">
    <property type="term" value="P:glycerophospholipid biosynthetic process"/>
    <property type="evidence" value="ECO:0007669"/>
    <property type="project" value="TreeGrafter"/>
</dbReference>
<accession>A0A7W7RE68</accession>
<dbReference type="PANTHER" id="PTHR14269">
    <property type="entry name" value="CDP-DIACYLGLYCEROL--GLYCEROL-3-PHOSPHATE 3-PHOSPHATIDYLTRANSFERASE-RELATED"/>
    <property type="match status" value="1"/>
</dbReference>
<organism evidence="14 15">
    <name type="scientific">Lipingzhangella halophila</name>
    <dbReference type="NCBI Taxonomy" id="1783352"/>
    <lineage>
        <taxon>Bacteria</taxon>
        <taxon>Bacillati</taxon>
        <taxon>Actinomycetota</taxon>
        <taxon>Actinomycetes</taxon>
        <taxon>Streptosporangiales</taxon>
        <taxon>Nocardiopsidaceae</taxon>
        <taxon>Lipingzhangella</taxon>
    </lineage>
</organism>
<reference evidence="14 15" key="1">
    <citation type="submission" date="2020-08" db="EMBL/GenBank/DDBJ databases">
        <title>Sequencing the genomes of 1000 actinobacteria strains.</title>
        <authorList>
            <person name="Klenk H.-P."/>
        </authorList>
    </citation>
    <scope>NUCLEOTIDE SEQUENCE [LARGE SCALE GENOMIC DNA]</scope>
    <source>
        <strain evidence="14 15">DSM 102030</strain>
    </source>
</reference>
<dbReference type="GO" id="GO:0008444">
    <property type="term" value="F:CDP-diacylglycerol-glycerol-3-phosphate 3-phosphatidyltransferase activity"/>
    <property type="evidence" value="ECO:0007669"/>
    <property type="project" value="UniProtKB-UniRule"/>
</dbReference>
<comment type="caution">
    <text evidence="14">The sequence shown here is derived from an EMBL/GenBank/DDBJ whole genome shotgun (WGS) entry which is preliminary data.</text>
</comment>
<comment type="subcellular location">
    <subcellularLocation>
        <location evidence="1">Membrane</location>
        <topology evidence="1">Multi-pass membrane protein</topology>
    </subcellularLocation>
</comment>
<proteinExistence type="inferred from homology"/>
<dbReference type="Proteomes" id="UP000523007">
    <property type="component" value="Unassembled WGS sequence"/>
</dbReference>
<keyword evidence="4 12" id="KW-0808">Transferase</keyword>
<evidence type="ECO:0000256" key="13">
    <source>
        <dbReference type="SAM" id="Phobius"/>
    </source>
</evidence>
<dbReference type="InterPro" id="IPR048254">
    <property type="entry name" value="CDP_ALCOHOL_P_TRANSF_CS"/>
</dbReference>
<evidence type="ECO:0000256" key="1">
    <source>
        <dbReference type="ARBA" id="ARBA00004141"/>
    </source>
</evidence>
<sequence>MSPHDPAAMPAPQHIPVWNIANILTVTRLVMVPLFVVCMFLEHPAWRFAAFSVFVLAAVTDRVDGELARRRNLVTDFGKVADPIADKALTGAALVVLSMLGELWWWVTIAILVRELGITALRFAVIRHGVIPASRGGKLKTVLQVVAISVYLFPLPDPLQIVAHVAMAAALAVTLWTGGDYVVQAVRLRGSRGKGAAPS</sequence>
<keyword evidence="8 13" id="KW-0472">Membrane</keyword>
<dbReference type="AlphaFoldDB" id="A0A7W7RE68"/>
<evidence type="ECO:0000256" key="7">
    <source>
        <dbReference type="ARBA" id="ARBA00023098"/>
    </source>
</evidence>
<dbReference type="InterPro" id="IPR043130">
    <property type="entry name" value="CDP-OH_PTrfase_TM_dom"/>
</dbReference>
<dbReference type="InterPro" id="IPR050324">
    <property type="entry name" value="CDP-alcohol_PTase-I"/>
</dbReference>
<evidence type="ECO:0000256" key="11">
    <source>
        <dbReference type="NCBIfam" id="TIGR00560"/>
    </source>
</evidence>
<dbReference type="EMBL" id="JACHJT010000001">
    <property type="protein sequence ID" value="MBB4930249.1"/>
    <property type="molecule type" value="Genomic_DNA"/>
</dbReference>
<dbReference type="PROSITE" id="PS00379">
    <property type="entry name" value="CDP_ALCOHOL_P_TRANSF"/>
    <property type="match status" value="1"/>
</dbReference>
<keyword evidence="5 13" id="KW-0812">Transmembrane</keyword>
<dbReference type="InterPro" id="IPR004570">
    <property type="entry name" value="Phosphatidylglycerol_P_synth"/>
</dbReference>
<evidence type="ECO:0000256" key="10">
    <source>
        <dbReference type="ARBA" id="ARBA00023264"/>
    </source>
</evidence>